<dbReference type="AlphaFoldDB" id="A0A0G1KGG1"/>
<evidence type="ECO:0000313" key="2">
    <source>
        <dbReference type="Proteomes" id="UP000034032"/>
    </source>
</evidence>
<dbReference type="EMBL" id="LCJR01000004">
    <property type="protein sequence ID" value="KKT82593.1"/>
    <property type="molecule type" value="Genomic_DNA"/>
</dbReference>
<reference evidence="1 2" key="1">
    <citation type="journal article" date="2015" name="Nature">
        <title>rRNA introns, odd ribosomes, and small enigmatic genomes across a large radiation of phyla.</title>
        <authorList>
            <person name="Brown C.T."/>
            <person name="Hug L.A."/>
            <person name="Thomas B.C."/>
            <person name="Sharon I."/>
            <person name="Castelle C.J."/>
            <person name="Singh A."/>
            <person name="Wilkins M.J."/>
            <person name="Williams K.H."/>
            <person name="Banfield J.F."/>
        </authorList>
    </citation>
    <scope>NUCLEOTIDE SEQUENCE [LARGE SCALE GENOMIC DNA]</scope>
</reference>
<sequence>MAQFRKAESGKTAINNGLTFTVDEAQLAKLSQWLQEHDKKNHPNKQEWGAIRGRLKYLFTPTGIGTVVSAKCACGEEVDLTDYDSW</sequence>
<gene>
    <name evidence="1" type="ORF">UW79_C0004G0050</name>
</gene>
<name>A0A0G1KGG1_9BACT</name>
<dbReference type="Proteomes" id="UP000034032">
    <property type="component" value="Unassembled WGS sequence"/>
</dbReference>
<comment type="caution">
    <text evidence="1">The sequence shown here is derived from an EMBL/GenBank/DDBJ whole genome shotgun (WGS) entry which is preliminary data.</text>
</comment>
<accession>A0A0G1KGG1</accession>
<organism evidence="1 2">
    <name type="scientific">Candidatus Yanofskybacteria bacterium GW2011_GWA2_44_9</name>
    <dbReference type="NCBI Taxonomy" id="1619025"/>
    <lineage>
        <taxon>Bacteria</taxon>
        <taxon>Candidatus Yanofskyibacteriota</taxon>
    </lineage>
</organism>
<protein>
    <submittedName>
        <fullName evidence="1">Uncharacterized protein</fullName>
    </submittedName>
</protein>
<evidence type="ECO:0000313" key="1">
    <source>
        <dbReference type="EMBL" id="KKT82593.1"/>
    </source>
</evidence>
<proteinExistence type="predicted"/>